<comment type="caution">
    <text evidence="7">The sequence shown here is derived from an EMBL/GenBank/DDBJ whole genome shotgun (WGS) entry which is preliminary data.</text>
</comment>
<reference evidence="7 8" key="1">
    <citation type="submission" date="2020-08" db="EMBL/GenBank/DDBJ databases">
        <title>Sequencing the genomes of 1000 actinobacteria strains.</title>
        <authorList>
            <person name="Klenk H.-P."/>
        </authorList>
    </citation>
    <scope>NUCLEOTIDE SEQUENCE [LARGE SCALE GENOMIC DNA]</scope>
    <source>
        <strain evidence="7 8">DSM 44320</strain>
    </source>
</reference>
<keyword evidence="7" id="KW-0762">Sugar transport</keyword>
<keyword evidence="3" id="KW-0472">Membrane</keyword>
<accession>A0A7W5YNS8</accession>
<dbReference type="AlphaFoldDB" id="A0A7W5YNS8"/>
<evidence type="ECO:0000256" key="5">
    <source>
        <dbReference type="ARBA" id="ARBA00023288"/>
    </source>
</evidence>
<keyword evidence="2 6" id="KW-0732">Signal</keyword>
<dbReference type="SUPFAM" id="SSF53850">
    <property type="entry name" value="Periplasmic binding protein-like II"/>
    <property type="match status" value="1"/>
</dbReference>
<sequence length="438" mass="46508">MERKRAAAGISGMLAGITLLAACGGGGSEPTAPAAEGGKPAEVTFWGWAKGTQEVVDAFNKSHKDIQIRFEEIPSGNAGGYAKFSNAVKAGNAPDVMSIEYPQLPDFVNQGALQDITADVADVKGKYPASVFSLVELGGRTWSVPMDAAPQVFFYRKDLFEKNKIEVPKTWDDFKAAAEKVKKASDKARIATFFPDDPSVIAALAWQAGGKWFGTEGDAWKVAINDEATRKVADYWQGLVKDDLVKVQPSFSQEWNAAFEDDTLWGYVGANWGAGVMKGNHAGQSGKWAIAPIPNWGTPASGMLGGTTFGVAKNSKNAKAAVEVIKWLTGSPEAWTARLSSGTSSGFPAIADLVPVAAKSFDASFYGGQDIYALFTESYGTIQPGWTWGPSMVQTLTAFKDALGKVSTGGTTLPEVLETVQTATVNEIKGRGLNVAQP</sequence>
<dbReference type="Proteomes" id="UP000579945">
    <property type="component" value="Unassembled WGS sequence"/>
</dbReference>
<dbReference type="Pfam" id="PF01547">
    <property type="entry name" value="SBP_bac_1"/>
    <property type="match status" value="1"/>
</dbReference>
<dbReference type="PANTHER" id="PTHR43649:SF33">
    <property type="entry name" value="POLYGALACTURONAN_RHAMNOGALACTURONAN-BINDING PROTEIN YTCQ"/>
    <property type="match status" value="1"/>
</dbReference>
<evidence type="ECO:0000313" key="7">
    <source>
        <dbReference type="EMBL" id="MBB3727807.1"/>
    </source>
</evidence>
<keyword evidence="8" id="KW-1185">Reference proteome</keyword>
<evidence type="ECO:0000256" key="6">
    <source>
        <dbReference type="SAM" id="SignalP"/>
    </source>
</evidence>
<dbReference type="InterPro" id="IPR006059">
    <property type="entry name" value="SBP"/>
</dbReference>
<gene>
    <name evidence="7" type="ORF">FHR33_003667</name>
</gene>
<evidence type="ECO:0000313" key="8">
    <source>
        <dbReference type="Proteomes" id="UP000579945"/>
    </source>
</evidence>
<keyword evidence="5" id="KW-0449">Lipoprotein</keyword>
<keyword evidence="1" id="KW-1003">Cell membrane</keyword>
<keyword evidence="7" id="KW-0813">Transport</keyword>
<protein>
    <submittedName>
        <fullName evidence="7">Multiple sugar transport system substrate-binding protein</fullName>
    </submittedName>
</protein>
<dbReference type="InterPro" id="IPR050490">
    <property type="entry name" value="Bact_solute-bd_prot1"/>
</dbReference>
<dbReference type="CDD" id="cd13585">
    <property type="entry name" value="PBP2_TMBP_like"/>
    <property type="match status" value="1"/>
</dbReference>
<keyword evidence="4" id="KW-0564">Palmitate</keyword>
<dbReference type="GeneID" id="95390083"/>
<dbReference type="PANTHER" id="PTHR43649">
    <property type="entry name" value="ARABINOSE-BINDING PROTEIN-RELATED"/>
    <property type="match status" value="1"/>
</dbReference>
<feature type="signal peptide" evidence="6">
    <location>
        <begin position="1"/>
        <end position="21"/>
    </location>
</feature>
<name>A0A7W5YNS8_9ACTN</name>
<feature type="chain" id="PRO_5039204730" evidence="6">
    <location>
        <begin position="22"/>
        <end position="438"/>
    </location>
</feature>
<evidence type="ECO:0000256" key="1">
    <source>
        <dbReference type="ARBA" id="ARBA00022475"/>
    </source>
</evidence>
<evidence type="ECO:0000256" key="3">
    <source>
        <dbReference type="ARBA" id="ARBA00023136"/>
    </source>
</evidence>
<evidence type="ECO:0000256" key="4">
    <source>
        <dbReference type="ARBA" id="ARBA00023139"/>
    </source>
</evidence>
<organism evidence="7 8">
    <name type="scientific">Nonomuraea dietziae</name>
    <dbReference type="NCBI Taxonomy" id="65515"/>
    <lineage>
        <taxon>Bacteria</taxon>
        <taxon>Bacillati</taxon>
        <taxon>Actinomycetota</taxon>
        <taxon>Actinomycetes</taxon>
        <taxon>Streptosporangiales</taxon>
        <taxon>Streptosporangiaceae</taxon>
        <taxon>Nonomuraea</taxon>
    </lineage>
</organism>
<proteinExistence type="predicted"/>
<dbReference type="EMBL" id="JACIBV010000001">
    <property type="protein sequence ID" value="MBB3727807.1"/>
    <property type="molecule type" value="Genomic_DNA"/>
</dbReference>
<dbReference type="Gene3D" id="3.40.190.10">
    <property type="entry name" value="Periplasmic binding protein-like II"/>
    <property type="match status" value="1"/>
</dbReference>
<evidence type="ECO:0000256" key="2">
    <source>
        <dbReference type="ARBA" id="ARBA00022729"/>
    </source>
</evidence>
<dbReference type="RefSeq" id="WP_183648874.1">
    <property type="nucleotide sequence ID" value="NZ_BAAAXX010000089.1"/>
</dbReference>
<dbReference type="PROSITE" id="PS51257">
    <property type="entry name" value="PROKAR_LIPOPROTEIN"/>
    <property type="match status" value="1"/>
</dbReference>